<sequence>MSKTFTQLRTLNVNDRVESKEGLSYLSWAWAWDEIKQHCPDVSYEVIKTPEGLPYFESHAGAMVYTKVTIEGVTHEMWLPVMDSKNKAMKREPYAYKTRQGEKMVEAFTMFDVNKTIMRCLVKNLAMFGLALYIYAGEDIPSEGEPDPIDLEPLVIAIQAALTMDDLKKAYIAGIKACKTNQDAQKVLESAKDSRKIEISNEAHEAKENQQ</sequence>
<evidence type="ECO:0000313" key="2">
    <source>
        <dbReference type="EMBL" id="CAB4187529.1"/>
    </source>
</evidence>
<reference evidence="3" key="1">
    <citation type="submission" date="2020-05" db="EMBL/GenBank/DDBJ databases">
        <authorList>
            <person name="Chiriac C."/>
            <person name="Salcher M."/>
            <person name="Ghai R."/>
            <person name="Kavagutti S V."/>
        </authorList>
    </citation>
    <scope>NUCLEOTIDE SEQUENCE</scope>
</reference>
<accession>A0A6J5SV08</accession>
<protein>
    <submittedName>
        <fullName evidence="3">Single-strand annealing protein SAK3</fullName>
    </submittedName>
</protein>
<feature type="domain" description="SSAP RNA binding" evidence="1">
    <location>
        <begin position="3"/>
        <end position="148"/>
    </location>
</feature>
<dbReference type="Pfam" id="PF06378">
    <property type="entry name" value="SSAP_Sak"/>
    <property type="match status" value="1"/>
</dbReference>
<gene>
    <name evidence="2" type="ORF">UFOVP1163_38</name>
    <name evidence="3" type="ORF">UFOVP1613_36</name>
</gene>
<proteinExistence type="predicted"/>
<evidence type="ECO:0000313" key="3">
    <source>
        <dbReference type="EMBL" id="CAB4219303.1"/>
    </source>
</evidence>
<organism evidence="3">
    <name type="scientific">uncultured Caudovirales phage</name>
    <dbReference type="NCBI Taxonomy" id="2100421"/>
    <lineage>
        <taxon>Viruses</taxon>
        <taxon>Duplodnaviria</taxon>
        <taxon>Heunggongvirae</taxon>
        <taxon>Uroviricota</taxon>
        <taxon>Caudoviricetes</taxon>
        <taxon>Peduoviridae</taxon>
        <taxon>Maltschvirus</taxon>
        <taxon>Maltschvirus maltsch</taxon>
    </lineage>
</organism>
<dbReference type="EMBL" id="LR797112">
    <property type="protein sequence ID" value="CAB4187529.1"/>
    <property type="molecule type" value="Genomic_DNA"/>
</dbReference>
<name>A0A6J5SV08_9CAUD</name>
<dbReference type="EMBL" id="LR797478">
    <property type="protein sequence ID" value="CAB4219303.1"/>
    <property type="molecule type" value="Genomic_DNA"/>
</dbReference>
<evidence type="ECO:0000259" key="1">
    <source>
        <dbReference type="Pfam" id="PF06378"/>
    </source>
</evidence>
<dbReference type="InterPro" id="IPR009425">
    <property type="entry name" value="DSRM_SSAP"/>
</dbReference>